<reference evidence="2" key="2">
    <citation type="submission" date="2020-09" db="EMBL/GenBank/DDBJ databases">
        <authorList>
            <person name="Sun Q."/>
            <person name="Ohkuma M."/>
        </authorList>
    </citation>
    <scope>NUCLEOTIDE SEQUENCE</scope>
    <source>
        <strain evidence="2">JCM 5016</strain>
    </source>
</reference>
<evidence type="ECO:0000313" key="3">
    <source>
        <dbReference type="Proteomes" id="UP000623010"/>
    </source>
</evidence>
<organism evidence="2 3">
    <name type="scientific">Streptomyces echinoruber</name>
    <dbReference type="NCBI Taxonomy" id="68898"/>
    <lineage>
        <taxon>Bacteria</taxon>
        <taxon>Bacillati</taxon>
        <taxon>Actinomycetota</taxon>
        <taxon>Actinomycetes</taxon>
        <taxon>Kitasatosporales</taxon>
        <taxon>Streptomycetaceae</taxon>
        <taxon>Streptomyces</taxon>
    </lineage>
</organism>
<feature type="region of interest" description="Disordered" evidence="1">
    <location>
        <begin position="82"/>
        <end position="116"/>
    </location>
</feature>
<proteinExistence type="predicted"/>
<protein>
    <submittedName>
        <fullName evidence="2">Uncharacterized protein</fullName>
    </submittedName>
</protein>
<dbReference type="RefSeq" id="WP_190055933.1">
    <property type="nucleotide sequence ID" value="NZ_BMWH01000002.1"/>
</dbReference>
<evidence type="ECO:0000256" key="1">
    <source>
        <dbReference type="SAM" id="MobiDB-lite"/>
    </source>
</evidence>
<dbReference type="Proteomes" id="UP000623010">
    <property type="component" value="Unassembled WGS sequence"/>
</dbReference>
<evidence type="ECO:0000313" key="2">
    <source>
        <dbReference type="EMBL" id="GGZ73350.1"/>
    </source>
</evidence>
<reference evidence="2" key="1">
    <citation type="journal article" date="2014" name="Int. J. Syst. Evol. Microbiol.">
        <title>Complete genome sequence of Corynebacterium casei LMG S-19264T (=DSM 44701T), isolated from a smear-ripened cheese.</title>
        <authorList>
            <consortium name="US DOE Joint Genome Institute (JGI-PGF)"/>
            <person name="Walter F."/>
            <person name="Albersmeier A."/>
            <person name="Kalinowski J."/>
            <person name="Ruckert C."/>
        </authorList>
    </citation>
    <scope>NUCLEOTIDE SEQUENCE</scope>
    <source>
        <strain evidence="2">JCM 5016</strain>
    </source>
</reference>
<keyword evidence="3" id="KW-1185">Reference proteome</keyword>
<comment type="caution">
    <text evidence="2">The sequence shown here is derived from an EMBL/GenBank/DDBJ whole genome shotgun (WGS) entry which is preliminary data.</text>
</comment>
<accession>A0A918QU00</accession>
<sequence>MYEKTFYYLYPDGSITARTVVGDGPITHPEGVVLLSREEYEQRLAAIEAQRAQEAEDTRAAETEQKRLDYLALIALGLPPETASRITGYVPPPEPEPDEQTDLPPTDEPASTEESD</sequence>
<name>A0A918QU00_9ACTN</name>
<gene>
    <name evidence="2" type="ORF">GCM10010389_08700</name>
</gene>
<dbReference type="EMBL" id="BMWH01000002">
    <property type="protein sequence ID" value="GGZ73350.1"/>
    <property type="molecule type" value="Genomic_DNA"/>
</dbReference>
<dbReference type="AlphaFoldDB" id="A0A918QU00"/>